<gene>
    <name evidence="2" type="ORF">SAMN04489718_3802</name>
</gene>
<organism evidence="2 3">
    <name type="scientific">Actinopolyspora saharensis</name>
    <dbReference type="NCBI Taxonomy" id="995062"/>
    <lineage>
        <taxon>Bacteria</taxon>
        <taxon>Bacillati</taxon>
        <taxon>Actinomycetota</taxon>
        <taxon>Actinomycetes</taxon>
        <taxon>Actinopolysporales</taxon>
        <taxon>Actinopolysporaceae</taxon>
        <taxon>Actinopolyspora</taxon>
    </lineage>
</organism>
<feature type="transmembrane region" description="Helical" evidence="1">
    <location>
        <begin position="509"/>
        <end position="528"/>
    </location>
</feature>
<keyword evidence="3" id="KW-1185">Reference proteome</keyword>
<dbReference type="STRING" id="995062.SAMN04489718_3802"/>
<feature type="transmembrane region" description="Helical" evidence="1">
    <location>
        <begin position="406"/>
        <end position="429"/>
    </location>
</feature>
<feature type="transmembrane region" description="Helical" evidence="1">
    <location>
        <begin position="127"/>
        <end position="146"/>
    </location>
</feature>
<feature type="transmembrane region" description="Helical" evidence="1">
    <location>
        <begin position="481"/>
        <end position="502"/>
    </location>
</feature>
<feature type="transmembrane region" description="Helical" evidence="1">
    <location>
        <begin position="345"/>
        <end position="362"/>
    </location>
</feature>
<dbReference type="EMBL" id="FNKO01000002">
    <property type="protein sequence ID" value="SDR15465.1"/>
    <property type="molecule type" value="Genomic_DNA"/>
</dbReference>
<feature type="transmembrane region" description="Helical" evidence="1">
    <location>
        <begin position="374"/>
        <end position="394"/>
    </location>
</feature>
<feature type="transmembrane region" description="Helical" evidence="1">
    <location>
        <begin position="79"/>
        <end position="96"/>
    </location>
</feature>
<feature type="transmembrane region" description="Helical" evidence="1">
    <location>
        <begin position="206"/>
        <end position="224"/>
    </location>
</feature>
<protein>
    <submittedName>
        <fullName evidence="2">Uncharacterized protein</fullName>
    </submittedName>
</protein>
<feature type="transmembrane region" description="Helical" evidence="1">
    <location>
        <begin position="52"/>
        <end position="72"/>
    </location>
</feature>
<keyword evidence="1" id="KW-0472">Membrane</keyword>
<accession>A0A1H1GQK4</accession>
<feature type="transmembrane region" description="Helical" evidence="1">
    <location>
        <begin position="304"/>
        <end position="325"/>
    </location>
</feature>
<evidence type="ECO:0000313" key="2">
    <source>
        <dbReference type="EMBL" id="SDR15465.1"/>
    </source>
</evidence>
<evidence type="ECO:0000256" key="1">
    <source>
        <dbReference type="SAM" id="Phobius"/>
    </source>
</evidence>
<keyword evidence="1" id="KW-1133">Transmembrane helix</keyword>
<feature type="transmembrane region" description="Helical" evidence="1">
    <location>
        <begin position="540"/>
        <end position="560"/>
    </location>
</feature>
<name>A0A1H1GQK4_9ACTN</name>
<proteinExistence type="predicted"/>
<feature type="transmembrane region" description="Helical" evidence="1">
    <location>
        <begin position="441"/>
        <end position="461"/>
    </location>
</feature>
<sequence length="564" mass="55786">MRTTADSAPVRAGNRSLRVLRTASGIAAVAALCIGAAPLLGVVSPSVSPAYTSWPVLLLLGLLLPALSAFFLRSGRPAAARAVLIAAGAFAPSALLDDVQLLVEPGLVTDPALFLRESLHPLAPSSGAWLLSAGHVLIGAAGVLAWTARGPAGASEGSPAGRRQGLLAGVLCTAVLGAIGALLARFVSTDPFVLTGTGPDTSVPVFAGDLLLAITLPLVAGVAVSSVDADTARGGLLGSAAALAGTTVPVLGAVLFDPELSIGWGAVFELVAVVAFAVLALPAGRVVDSAPASAEVELPGHDRLSVAAGILAVLAGALAVVAALSPQLRTAEGEVGLAEYVNLRQPLVAGCAFALLGAALLFRRGRAARPALAVAWVIVVLAGAASLDIVLHAARATGAELLGLGTWLTVVAILLAGAAACCAGLAGGIERDEVDLSETSADRVLIVPAVLLGLLTVAAFTLPVLTAPDYAPLGILAEFGIASWGLLCAVLAVLAALVLVPLARGERAAGLLVGCALVLAMRALQAPLTSSGVPESAPGAGLWCALAGVVLALGTAVRAARSRS</sequence>
<feature type="transmembrane region" description="Helical" evidence="1">
    <location>
        <begin position="20"/>
        <end position="40"/>
    </location>
</feature>
<dbReference type="RefSeq" id="WP_092526269.1">
    <property type="nucleotide sequence ID" value="NZ_FNKO01000002.1"/>
</dbReference>
<dbReference type="AlphaFoldDB" id="A0A1H1GQK4"/>
<feature type="transmembrane region" description="Helical" evidence="1">
    <location>
        <begin position="166"/>
        <end position="186"/>
    </location>
</feature>
<keyword evidence="1" id="KW-0812">Transmembrane</keyword>
<evidence type="ECO:0000313" key="3">
    <source>
        <dbReference type="Proteomes" id="UP000199301"/>
    </source>
</evidence>
<dbReference type="Proteomes" id="UP000199301">
    <property type="component" value="Unassembled WGS sequence"/>
</dbReference>
<dbReference type="OrthoDB" id="5179234at2"/>
<feature type="transmembrane region" description="Helical" evidence="1">
    <location>
        <begin position="236"/>
        <end position="256"/>
    </location>
</feature>
<reference evidence="3" key="1">
    <citation type="submission" date="2016-10" db="EMBL/GenBank/DDBJ databases">
        <authorList>
            <person name="Varghese N."/>
            <person name="Submissions S."/>
        </authorList>
    </citation>
    <scope>NUCLEOTIDE SEQUENCE [LARGE SCALE GENOMIC DNA]</scope>
    <source>
        <strain evidence="3">DSM 45459</strain>
    </source>
</reference>
<feature type="transmembrane region" description="Helical" evidence="1">
    <location>
        <begin position="262"/>
        <end position="283"/>
    </location>
</feature>